<dbReference type="PANTHER" id="PTHR35309:SF4">
    <property type="entry name" value="TOCOPHEROL CYCLASE"/>
    <property type="match status" value="1"/>
</dbReference>
<dbReference type="AlphaFoldDB" id="A0A938BQK9"/>
<dbReference type="SUPFAM" id="SSF159245">
    <property type="entry name" value="AttH-like"/>
    <property type="match status" value="1"/>
</dbReference>
<accession>A0A938BQK9</accession>
<evidence type="ECO:0000313" key="1">
    <source>
        <dbReference type="EMBL" id="MBM3330720.1"/>
    </source>
</evidence>
<protein>
    <recommendedName>
        <fullName evidence="3">Tocopherol cyclase-like protein</fullName>
    </recommendedName>
</protein>
<comment type="caution">
    <text evidence="1">The sequence shown here is derived from an EMBL/GenBank/DDBJ whole genome shotgun (WGS) entry which is preliminary data.</text>
</comment>
<dbReference type="EMBL" id="VGIR01000009">
    <property type="protein sequence ID" value="MBM3330720.1"/>
    <property type="molecule type" value="Genomic_DNA"/>
</dbReference>
<dbReference type="GO" id="GO:0009976">
    <property type="term" value="F:tocopherol cyclase activity"/>
    <property type="evidence" value="ECO:0007669"/>
    <property type="project" value="InterPro"/>
</dbReference>
<proteinExistence type="predicted"/>
<dbReference type="PANTHER" id="PTHR35309">
    <property type="match status" value="1"/>
</dbReference>
<name>A0A938BQK9_UNCW3</name>
<evidence type="ECO:0000313" key="2">
    <source>
        <dbReference type="Proteomes" id="UP000779900"/>
    </source>
</evidence>
<gene>
    <name evidence="1" type="ORF">FJY68_02570</name>
</gene>
<dbReference type="Pfam" id="PF14249">
    <property type="entry name" value="Tocopherol_cycl"/>
    <property type="match status" value="1"/>
</dbReference>
<reference evidence="1" key="1">
    <citation type="submission" date="2019-03" db="EMBL/GenBank/DDBJ databases">
        <title>Lake Tanganyika Metagenome-Assembled Genomes (MAGs).</title>
        <authorList>
            <person name="Tran P."/>
        </authorList>
    </citation>
    <scope>NUCLEOTIDE SEQUENCE</scope>
    <source>
        <strain evidence="1">K_DeepCast_150m_m2_040</strain>
    </source>
</reference>
<dbReference type="Proteomes" id="UP000779900">
    <property type="component" value="Unassembled WGS sequence"/>
</dbReference>
<organism evidence="1 2">
    <name type="scientific">candidate division WOR-3 bacterium</name>
    <dbReference type="NCBI Taxonomy" id="2052148"/>
    <lineage>
        <taxon>Bacteria</taxon>
        <taxon>Bacteria division WOR-3</taxon>
    </lineage>
</organism>
<sequence length="334" mass="37353">MSLLGQLRTTWNQAEYHGFGRRRRFFEGWYFKSVAPSGDAVLAIIPGVSLPDTGEPHAFVQVLDGPNRTSSYHRYDLSEFHAARDRFDIEVGPNRFSLDRIELDLPGKDALRGELRFTGIHPWPVRPLSPGAMGWYSLVPAMECYHGVLSFNHRIEGRLTIAGRATDFTGGKGYVEKDWGRSFPKAWVWIQTNHFAESEASLTVSVAHIPWLGSSFTGCIIGLWLRGRLYRFATYTGTTISKLEVTPQRLVLRVEDRRHVLEVGCHRQEGTILAAPALGAMTGRIAEAITAEIEVCLSRKDHCQASRVFADSGRYAGLEVVGDNSLLETRGQHI</sequence>
<evidence type="ECO:0008006" key="3">
    <source>
        <dbReference type="Google" id="ProtNLM"/>
    </source>
</evidence>
<dbReference type="InterPro" id="IPR025893">
    <property type="entry name" value="Tocopherol_cyclase"/>
</dbReference>